<protein>
    <submittedName>
        <fullName evidence="2">Uncharacterized protein</fullName>
    </submittedName>
</protein>
<dbReference type="Proteomes" id="UP001589610">
    <property type="component" value="Unassembled WGS sequence"/>
</dbReference>
<comment type="caution">
    <text evidence="2">The sequence shown here is derived from an EMBL/GenBank/DDBJ whole genome shotgun (WGS) entry which is preliminary data.</text>
</comment>
<evidence type="ECO:0000256" key="1">
    <source>
        <dbReference type="SAM" id="Phobius"/>
    </source>
</evidence>
<keyword evidence="1" id="KW-0472">Membrane</keyword>
<sequence>MAEVVAASAMRRGAIRYTRESAPLVVLGLLLVILVSTGCSTSGVEGSYRPAFIPVKFTVDRSGSLQISGESSLVTPIGVFSIGAKYDLSSRDGDAIYVIIRDGNASHDKSIAGFDHIYEIKSGAGEFKAVVNGTTSIQVVNREVLIDITQGTVQTIEFTGAEAVLQERPAGIVTRWEEYWASSFYVPFALSRWAYDDSTMSKWFGIGFVWFLVRLLLALILFVVDVCLVLGCVLAAVAFVIFGSTGQNIMYGLEVLFTLFVFVWGWAIASDF</sequence>
<keyword evidence="3" id="KW-1185">Reference proteome</keyword>
<name>A0ABV5T8U6_9ACTN</name>
<proteinExistence type="predicted"/>
<keyword evidence="1" id="KW-1133">Transmembrane helix</keyword>
<feature type="transmembrane region" description="Helical" evidence="1">
    <location>
        <begin position="209"/>
        <end position="242"/>
    </location>
</feature>
<gene>
    <name evidence="2" type="ORF">ACFFRH_08365</name>
</gene>
<organism evidence="2 3">
    <name type="scientific">Streptosporangium vulgare</name>
    <dbReference type="NCBI Taxonomy" id="46190"/>
    <lineage>
        <taxon>Bacteria</taxon>
        <taxon>Bacillati</taxon>
        <taxon>Actinomycetota</taxon>
        <taxon>Actinomycetes</taxon>
        <taxon>Streptosporangiales</taxon>
        <taxon>Streptosporangiaceae</taxon>
        <taxon>Streptosporangium</taxon>
    </lineage>
</organism>
<dbReference type="EMBL" id="JBHMBS010000003">
    <property type="protein sequence ID" value="MFB9675494.1"/>
    <property type="molecule type" value="Genomic_DNA"/>
</dbReference>
<dbReference type="RefSeq" id="WP_386155387.1">
    <property type="nucleotide sequence ID" value="NZ_JBHMBS010000003.1"/>
</dbReference>
<accession>A0ABV5T8U6</accession>
<feature type="transmembrane region" description="Helical" evidence="1">
    <location>
        <begin position="249"/>
        <end position="269"/>
    </location>
</feature>
<keyword evidence="1" id="KW-0812">Transmembrane</keyword>
<reference evidence="2 3" key="1">
    <citation type="submission" date="2024-09" db="EMBL/GenBank/DDBJ databases">
        <authorList>
            <person name="Sun Q."/>
            <person name="Mori K."/>
        </authorList>
    </citation>
    <scope>NUCLEOTIDE SEQUENCE [LARGE SCALE GENOMIC DNA]</scope>
    <source>
        <strain evidence="2 3">JCM 3028</strain>
    </source>
</reference>
<evidence type="ECO:0000313" key="2">
    <source>
        <dbReference type="EMBL" id="MFB9675494.1"/>
    </source>
</evidence>
<evidence type="ECO:0000313" key="3">
    <source>
        <dbReference type="Proteomes" id="UP001589610"/>
    </source>
</evidence>